<dbReference type="InterPro" id="IPR010982">
    <property type="entry name" value="Lambda_DNA-bd_dom_sf"/>
</dbReference>
<evidence type="ECO:0000256" key="1">
    <source>
        <dbReference type="ARBA" id="ARBA00022491"/>
    </source>
</evidence>
<dbReference type="Proteomes" id="UP000294678">
    <property type="component" value="Unassembled WGS sequence"/>
</dbReference>
<dbReference type="GO" id="GO:0000976">
    <property type="term" value="F:transcription cis-regulatory region binding"/>
    <property type="evidence" value="ECO:0007669"/>
    <property type="project" value="TreeGrafter"/>
</dbReference>
<dbReference type="EMBL" id="SOBG01000001">
    <property type="protein sequence ID" value="TDT72577.1"/>
    <property type="molecule type" value="Genomic_DNA"/>
</dbReference>
<dbReference type="RefSeq" id="WP_134112289.1">
    <property type="nucleotide sequence ID" value="NZ_SOBG01000001.1"/>
</dbReference>
<keyword evidence="3" id="KW-0238">DNA-binding</keyword>
<dbReference type="Gene3D" id="1.10.260.40">
    <property type="entry name" value="lambda repressor-like DNA-binding domains"/>
    <property type="match status" value="1"/>
</dbReference>
<dbReference type="Pfam" id="PF13377">
    <property type="entry name" value="Peripla_BP_3"/>
    <property type="match status" value="1"/>
</dbReference>
<dbReference type="SUPFAM" id="SSF53822">
    <property type="entry name" value="Periplasmic binding protein-like I"/>
    <property type="match status" value="1"/>
</dbReference>
<dbReference type="CDD" id="cd01392">
    <property type="entry name" value="HTH_LacI"/>
    <property type="match status" value="1"/>
</dbReference>
<keyword evidence="4" id="KW-0804">Transcription</keyword>
<reference evidence="6 7" key="1">
    <citation type="submission" date="2019-03" db="EMBL/GenBank/DDBJ databases">
        <title>Genomic Encyclopedia of Type Strains, Phase IV (KMG-IV): sequencing the most valuable type-strain genomes for metagenomic binning, comparative biology and taxonomic classification.</title>
        <authorList>
            <person name="Goeker M."/>
        </authorList>
    </citation>
    <scope>NUCLEOTIDE SEQUENCE [LARGE SCALE GENOMIC DNA]</scope>
    <source>
        <strain evidence="6 7">DSM 100055</strain>
    </source>
</reference>
<dbReference type="PROSITE" id="PS50932">
    <property type="entry name" value="HTH_LACI_2"/>
    <property type="match status" value="1"/>
</dbReference>
<dbReference type="SMART" id="SM00354">
    <property type="entry name" value="HTH_LACI"/>
    <property type="match status" value="1"/>
</dbReference>
<feature type="domain" description="HTH lacI-type" evidence="5">
    <location>
        <begin position="3"/>
        <end position="57"/>
    </location>
</feature>
<evidence type="ECO:0000256" key="3">
    <source>
        <dbReference type="ARBA" id="ARBA00023125"/>
    </source>
</evidence>
<evidence type="ECO:0000256" key="2">
    <source>
        <dbReference type="ARBA" id="ARBA00023015"/>
    </source>
</evidence>
<keyword evidence="2" id="KW-0805">Transcription regulation</keyword>
<evidence type="ECO:0000313" key="7">
    <source>
        <dbReference type="Proteomes" id="UP000294678"/>
    </source>
</evidence>
<dbReference type="InterPro" id="IPR000843">
    <property type="entry name" value="HTH_LacI"/>
</dbReference>
<sequence length="336" mass="38177">MSVTIKDIAKKLEISITAVSKALNDRPDISDELKEKVKKTAKKMGYTKNTIASRLVNQKSNTIGVFILSRYKIPNEENTGFSFLSGILEVSNKNNFDVIVFSTDSLEKKSYLELCRERRVEGAIFIGLEYNTKQLEELSQSKLPIVLIDYKYDSPNISTIVSDSDTGIEKSFNYLKKLNHKKIGFINGHNKAYVSYQRLESFKKISKKYNLYNENYIFKSDFSIEKGYELSNMLLNLDDMPTAFIVSGAMTTYGLVKGFLDKNINIPKDISIISYDNFKLDAYFTPEITSISQNIDIIGKKSGEALFNLINNGKKEEIVLNTELIIRKSCEVVRNG</sequence>
<keyword evidence="7" id="KW-1185">Reference proteome</keyword>
<dbReference type="PANTHER" id="PTHR30146">
    <property type="entry name" value="LACI-RELATED TRANSCRIPTIONAL REPRESSOR"/>
    <property type="match status" value="1"/>
</dbReference>
<dbReference type="AlphaFoldDB" id="A0AA46E0I0"/>
<comment type="caution">
    <text evidence="6">The sequence shown here is derived from an EMBL/GenBank/DDBJ whole genome shotgun (WGS) entry which is preliminary data.</text>
</comment>
<keyword evidence="1" id="KW-0678">Repressor</keyword>
<evidence type="ECO:0000256" key="4">
    <source>
        <dbReference type="ARBA" id="ARBA00023163"/>
    </source>
</evidence>
<dbReference type="Gene3D" id="3.40.50.2300">
    <property type="match status" value="2"/>
</dbReference>
<dbReference type="GO" id="GO:0003700">
    <property type="term" value="F:DNA-binding transcription factor activity"/>
    <property type="evidence" value="ECO:0007669"/>
    <property type="project" value="TreeGrafter"/>
</dbReference>
<organism evidence="6 7">
    <name type="scientific">Hypnocyclicus thermotrophus</name>
    <dbReference type="NCBI Taxonomy" id="1627895"/>
    <lineage>
        <taxon>Bacteria</taxon>
        <taxon>Fusobacteriati</taxon>
        <taxon>Fusobacteriota</taxon>
        <taxon>Fusobacteriia</taxon>
        <taxon>Fusobacteriales</taxon>
        <taxon>Fusobacteriaceae</taxon>
        <taxon>Hypnocyclicus</taxon>
    </lineage>
</organism>
<name>A0AA46E0I0_9FUSO</name>
<dbReference type="Pfam" id="PF00356">
    <property type="entry name" value="LacI"/>
    <property type="match status" value="1"/>
</dbReference>
<dbReference type="SUPFAM" id="SSF47413">
    <property type="entry name" value="lambda repressor-like DNA-binding domains"/>
    <property type="match status" value="1"/>
</dbReference>
<proteinExistence type="predicted"/>
<protein>
    <submittedName>
        <fullName evidence="6">LacI family transcriptional regulator</fullName>
    </submittedName>
</protein>
<dbReference type="InterPro" id="IPR046335">
    <property type="entry name" value="LacI/GalR-like_sensor"/>
</dbReference>
<dbReference type="InterPro" id="IPR028082">
    <property type="entry name" value="Peripla_BP_I"/>
</dbReference>
<dbReference type="PANTHER" id="PTHR30146:SF148">
    <property type="entry name" value="HTH-TYPE TRANSCRIPTIONAL REPRESSOR PURR-RELATED"/>
    <property type="match status" value="1"/>
</dbReference>
<evidence type="ECO:0000259" key="5">
    <source>
        <dbReference type="PROSITE" id="PS50932"/>
    </source>
</evidence>
<gene>
    <name evidence="6" type="ORF">EV215_0387</name>
</gene>
<evidence type="ECO:0000313" key="6">
    <source>
        <dbReference type="EMBL" id="TDT72577.1"/>
    </source>
</evidence>
<dbReference type="CDD" id="cd06267">
    <property type="entry name" value="PBP1_LacI_sugar_binding-like"/>
    <property type="match status" value="1"/>
</dbReference>
<accession>A0AA46E0I0</accession>